<feature type="compositionally biased region" description="Low complexity" evidence="1">
    <location>
        <begin position="144"/>
        <end position="158"/>
    </location>
</feature>
<evidence type="ECO:0000313" key="2">
    <source>
        <dbReference type="EMBL" id="SZX76647.1"/>
    </source>
</evidence>
<feature type="compositionally biased region" description="Basic residues" evidence="1">
    <location>
        <begin position="1670"/>
        <end position="1683"/>
    </location>
</feature>
<feature type="compositionally biased region" description="Low complexity" evidence="1">
    <location>
        <begin position="169"/>
        <end position="179"/>
    </location>
</feature>
<feature type="region of interest" description="Disordered" evidence="1">
    <location>
        <begin position="1615"/>
        <end position="1752"/>
    </location>
</feature>
<feature type="compositionally biased region" description="Basic and acidic residues" evidence="1">
    <location>
        <begin position="1735"/>
        <end position="1745"/>
    </location>
</feature>
<feature type="region of interest" description="Disordered" evidence="1">
    <location>
        <begin position="264"/>
        <end position="290"/>
    </location>
</feature>
<feature type="region of interest" description="Disordered" evidence="1">
    <location>
        <begin position="1126"/>
        <end position="1212"/>
    </location>
</feature>
<keyword evidence="3" id="KW-1185">Reference proteome</keyword>
<evidence type="ECO:0000313" key="3">
    <source>
        <dbReference type="Proteomes" id="UP000256970"/>
    </source>
</evidence>
<feature type="region of interest" description="Disordered" evidence="1">
    <location>
        <begin position="653"/>
        <end position="701"/>
    </location>
</feature>
<feature type="compositionally biased region" description="Polar residues" evidence="1">
    <location>
        <begin position="476"/>
        <end position="486"/>
    </location>
</feature>
<reference evidence="2 3" key="1">
    <citation type="submission" date="2016-10" db="EMBL/GenBank/DDBJ databases">
        <authorList>
            <person name="Cai Z."/>
        </authorList>
    </citation>
    <scope>NUCLEOTIDE SEQUENCE [LARGE SCALE GENOMIC DNA]</scope>
</reference>
<feature type="compositionally biased region" description="Low complexity" evidence="1">
    <location>
        <begin position="213"/>
        <end position="234"/>
    </location>
</feature>
<sequence length="1970" mass="191142">MSDLGPSVSDIAQARNQKLQHEAELRGQQVEKEVEAVNTAQDVTGELLSAHLAAQHIKSILPEPIETTPAFPAGSTGHQPSAAPGQDPSLATKVQAGAADLYHQAKDSAAAAGDTIKDTLAPSYQSRASSQQGPSITQRVQAGAADLSARAQHAAASAGQTIKETVAPSHTTSSTTTSSAAQGPTITEKVQAGAAEFSARAQHAAAAIKETVAPSHTSSSPTTTTTSSAGHGPTITQKVQAGAADLSAKAQHAAAAAGQAIKDTVAPSHTTSSSSSTTTTTTSAAGHGPTITEKVQAGAAGLYTKAIDTAAATVEAIKHTMTPADTTTTTSTTTSTSSSTHQGPTITQKVQAAQAQLYSKAANTASAAGEAIKGTIASADQATTSKLRDAAAASRQAVSGTADRGVGLAAQAGGLLGSAKEAVKGALGLGAEAEGSPATAYEGAVFSSDDPEYREAASSGGAGHSTTEQLAAAPASQGSKTESCTPPLTLDEIKASPALAGAPAGADAHTTSDITTGTTSTTGTGTTKDSGLLDKPRQPVIFSPKEPAGGGSLGEGSVGVAAGDPAGGANIVAAAKTAGKGILDSLGFGGTAGAPAGPPPDIPDPRTAGVAVGDMKGLKEALAATRDTAATPAAGSSSSSGSGDAVMAAEAMDTASNSAGSTDAAAGADPAALQQGYEQMKDSAQQSYESVKDSAQQKLDAAAQAASEAVGGSAGSTASAGTAAAGGAGGGFLSGLASIVTDIATKVNLASSSEELMAGGLVPDEAPGPAAAAGATAQQPAPEAAAAADAAADKVAAAKDAVGGSGRSVGEAASDAAAAAKDKAADMAASAQAAVSDAAAAAKEKDTAGAAAAATKDSAGGAAERVQVGAGAAAGRVLAGLSRAAEAVVRAMEQEGAGGSGLGFHSHAAAGGTVRDSVVQASTEQPAAAAAATAAAGDGASGGSSAAGQQGAAPALPAGSEQVAQHVALSQAVAGSPAYPDMCLHPSSSSSSSSKGAAAQAGAGATNSSAGSGSGSLVSSLRLNVDDVRHQQQRAMAVYATAGRDTAVVGSRQAAADGEQAAAGSSSSGSTIGGPAAGSPRVGGMAAAVRAAGGSLVQGAKEGLVGAYDAAAGAAASAADTIKHTAEQVTGGTGTSTSSSQQADEMRGGGFGHGSGSSSSPSGGGYAGGEGSSLSQAWEDLKHGGSKAPRAVANAGETAAPHDVTSNVERSHHLADPQQAKIYDAEVYRVAPGSQAHPLSDQEQARAASGAVAGAKHQVTGAVRHDKPDTSRVTPDQPNRFAGDKGINTGFGTGSAAPWGGDAVKRATQHFVHSSSSGTAGGLPSADVGEPAPAGQGTVRGWVGSVVSAWSNMGRASAVGPTGKDVPKDFDNPTQDVMIDPVRGAVKVQGESPGHKVMMRPADQVPTGGTSRDPHMVADKVERLGKAVKDSLTTSSEDAAADPNNLKGKSSDNRPDGTEYFLKHEAAEAVEGLKEAPGKVAGALGTAAEIGGGVLQHLGEKVGDAAQLLAHPGAHAAGTRARQERAEAGVARVAAGGSIPGDGPSEGAPRIHSMNVGAGGAGDMQALEEQRLAAIESPAGKRETLGDKVIGPLVSDMGDESKAKELAASYKEYKAEQAAGGNDSSGPSPGSSPAAMSSSAQPSGTMSAQAAEANAASGSAAAGTGEAHAPHHHTHFWQRHHHKDAASLADEAKGAAQGAVDSTAEAAGRATGKVQNAAEAVGDKVEGAARSVGDAARDTAREARDTAAAAGDVTKMELQAGVESAAHGAGRAAGTVSRNVEEAKQQTAAAGEAAGNAAGGLLSSVGGAAKSLLGGLLGPFEREAAFEESSAVAAGTPPKPEPVGVEQLSGAEAARLDASRTAGRDITEHSGRSIGDAAAAKVQQARGAAPPAGDAVDVSRLQAGIDDAAKAAGLAVGHLESSAEAVAQKVAAAQDAVKEQLAAAGDNFEVPPAEIPSNTEELIRQRQLQA</sequence>
<feature type="compositionally biased region" description="Low complexity" evidence="1">
    <location>
        <begin position="1245"/>
        <end position="1255"/>
    </location>
</feature>
<feature type="compositionally biased region" description="Gly residues" evidence="1">
    <location>
        <begin position="1162"/>
        <end position="1171"/>
    </location>
</feature>
<feature type="region of interest" description="Disordered" evidence="1">
    <location>
        <begin position="197"/>
        <end position="234"/>
    </location>
</feature>
<feature type="compositionally biased region" description="Low complexity" evidence="1">
    <location>
        <begin position="1877"/>
        <end position="1889"/>
    </location>
</feature>
<feature type="region of interest" description="Disordered" evidence="1">
    <location>
        <begin position="936"/>
        <end position="959"/>
    </location>
</feature>
<feature type="region of interest" description="Disordered" evidence="1">
    <location>
        <begin position="123"/>
        <end position="184"/>
    </location>
</feature>
<feature type="compositionally biased region" description="Low complexity" evidence="1">
    <location>
        <begin position="270"/>
        <end position="283"/>
    </location>
</feature>
<feature type="compositionally biased region" description="Low complexity" evidence="1">
    <location>
        <begin position="1054"/>
        <end position="1070"/>
    </location>
</feature>
<feature type="compositionally biased region" description="Polar residues" evidence="1">
    <location>
        <begin position="682"/>
        <end position="697"/>
    </location>
</feature>
<gene>
    <name evidence="2" type="ORF">BQ4739_LOCUS17022</name>
</gene>
<feature type="region of interest" description="Disordered" evidence="1">
    <location>
        <begin position="1050"/>
        <end position="1081"/>
    </location>
</feature>
<feature type="region of interest" description="Disordered" evidence="1">
    <location>
        <begin position="627"/>
        <end position="646"/>
    </location>
</feature>
<feature type="compositionally biased region" description="Polar residues" evidence="1">
    <location>
        <begin position="1956"/>
        <end position="1970"/>
    </location>
</feature>
<feature type="region of interest" description="Disordered" evidence="1">
    <location>
        <begin position="65"/>
        <end position="89"/>
    </location>
</feature>
<feature type="region of interest" description="Disordered" evidence="1">
    <location>
        <begin position="1235"/>
        <end position="1288"/>
    </location>
</feature>
<feature type="compositionally biased region" description="Low complexity" evidence="1">
    <location>
        <begin position="326"/>
        <end position="340"/>
    </location>
</feature>
<dbReference type="EMBL" id="FNXT01001263">
    <property type="protein sequence ID" value="SZX76647.1"/>
    <property type="molecule type" value="Genomic_DNA"/>
</dbReference>
<proteinExistence type="predicted"/>
<feature type="compositionally biased region" description="Low complexity" evidence="1">
    <location>
        <begin position="764"/>
        <end position="780"/>
    </location>
</feature>
<feature type="compositionally biased region" description="Low complexity" evidence="1">
    <location>
        <begin position="500"/>
        <end position="530"/>
    </location>
</feature>
<feature type="region of interest" description="Disordered" evidence="1">
    <location>
        <begin position="500"/>
        <end position="556"/>
    </location>
</feature>
<name>A0A383WGN0_TETOB</name>
<feature type="compositionally biased region" description="Low complexity" evidence="1">
    <location>
        <begin position="653"/>
        <end position="672"/>
    </location>
</feature>
<feature type="region of interest" description="Disordered" evidence="1">
    <location>
        <begin position="591"/>
        <end position="610"/>
    </location>
</feature>
<feature type="region of interest" description="Disordered" evidence="1">
    <location>
        <begin position="760"/>
        <end position="780"/>
    </location>
</feature>
<organism evidence="2 3">
    <name type="scientific">Tetradesmus obliquus</name>
    <name type="common">Green alga</name>
    <name type="synonym">Acutodesmus obliquus</name>
    <dbReference type="NCBI Taxonomy" id="3088"/>
    <lineage>
        <taxon>Eukaryota</taxon>
        <taxon>Viridiplantae</taxon>
        <taxon>Chlorophyta</taxon>
        <taxon>core chlorophytes</taxon>
        <taxon>Chlorophyceae</taxon>
        <taxon>CS clade</taxon>
        <taxon>Sphaeropleales</taxon>
        <taxon>Scenedesmaceae</taxon>
        <taxon>Tetradesmus</taxon>
    </lineage>
</organism>
<feature type="region of interest" description="Disordered" evidence="1">
    <location>
        <begin position="1312"/>
        <end position="1336"/>
    </location>
</feature>
<evidence type="ECO:0000256" key="1">
    <source>
        <dbReference type="SAM" id="MobiDB-lite"/>
    </source>
</evidence>
<feature type="region of interest" description="Disordered" evidence="1">
    <location>
        <begin position="450"/>
        <end position="488"/>
    </location>
</feature>
<feature type="region of interest" description="Disordered" evidence="1">
    <location>
        <begin position="1390"/>
        <end position="1415"/>
    </location>
</feature>
<feature type="region of interest" description="Disordered" evidence="1">
    <location>
        <begin position="984"/>
        <end position="1017"/>
    </location>
</feature>
<feature type="region of interest" description="Disordered" evidence="1">
    <location>
        <begin position="1535"/>
        <end position="1560"/>
    </location>
</feature>
<feature type="region of interest" description="Disordered" evidence="1">
    <location>
        <begin position="1856"/>
        <end position="1895"/>
    </location>
</feature>
<feature type="compositionally biased region" description="Low complexity" evidence="1">
    <location>
        <begin position="1618"/>
        <end position="1667"/>
    </location>
</feature>
<feature type="region of interest" description="Disordered" evidence="1">
    <location>
        <begin position="323"/>
        <end position="347"/>
    </location>
</feature>
<feature type="compositionally biased region" description="Polar residues" evidence="1">
    <location>
        <begin position="123"/>
        <end position="140"/>
    </location>
</feature>
<protein>
    <submittedName>
        <fullName evidence="2">Uncharacterized protein</fullName>
    </submittedName>
</protein>
<feature type="region of interest" description="Disordered" evidence="1">
    <location>
        <begin position="1429"/>
        <end position="1458"/>
    </location>
</feature>
<feature type="region of interest" description="Disordered" evidence="1">
    <location>
        <begin position="1764"/>
        <end position="1784"/>
    </location>
</feature>
<feature type="compositionally biased region" description="Low complexity" evidence="1">
    <location>
        <begin position="987"/>
        <end position="1017"/>
    </location>
</feature>
<feature type="compositionally biased region" description="Basic and acidic residues" evidence="1">
    <location>
        <begin position="1856"/>
        <end position="1871"/>
    </location>
</feature>
<feature type="compositionally biased region" description="Basic and acidic residues" evidence="1">
    <location>
        <begin position="1449"/>
        <end position="1458"/>
    </location>
</feature>
<feature type="region of interest" description="Disordered" evidence="1">
    <location>
        <begin position="1945"/>
        <end position="1970"/>
    </location>
</feature>
<accession>A0A383WGN0</accession>
<dbReference type="Proteomes" id="UP000256970">
    <property type="component" value="Unassembled WGS sequence"/>
</dbReference>
<dbReference type="STRING" id="3088.A0A383WGN0"/>